<dbReference type="Proteomes" id="UP000078534">
    <property type="component" value="Unassembled WGS sequence"/>
</dbReference>
<evidence type="ECO:0000313" key="2">
    <source>
        <dbReference type="Proteomes" id="UP000078534"/>
    </source>
</evidence>
<comment type="caution">
    <text evidence="1">The sequence shown here is derived from an EMBL/GenBank/DDBJ whole genome shotgun (WGS) entry which is preliminary data.</text>
</comment>
<dbReference type="RefSeq" id="WP_066337073.1">
    <property type="nucleotide sequence ID" value="NZ_LWSG01000034.1"/>
</dbReference>
<reference evidence="2" key="1">
    <citation type="submission" date="2016-04" db="EMBL/GenBank/DDBJ databases">
        <authorList>
            <person name="Lyu Z."/>
            <person name="Lyu W."/>
        </authorList>
    </citation>
    <scope>NUCLEOTIDE SEQUENCE [LARGE SCALE GENOMIC DNA]</scope>
    <source>
        <strain evidence="2">C44</strain>
    </source>
</reference>
<evidence type="ECO:0000313" key="1">
    <source>
        <dbReference type="EMBL" id="OAS84053.1"/>
    </source>
</evidence>
<proteinExistence type="predicted"/>
<dbReference type="AlphaFoldDB" id="A0A179SUS3"/>
<gene>
    <name evidence="1" type="ORF">A6K24_08080</name>
</gene>
<name>A0A179SUS3_9BACI</name>
<sequence>MMVDAWSCALTLKSSSVLSAFSYTFSFKERFFNLHKRTFIRIIYGRGEPDGKLRNNDYYAKENLQGYGYTEVHVMDFRRERIWRINFDNLDNRSIPDTLRE</sequence>
<protein>
    <submittedName>
        <fullName evidence="1">Uncharacterized protein</fullName>
    </submittedName>
</protein>
<organism evidence="1 2">
    <name type="scientific">Metabacillus litoralis</name>
    <dbReference type="NCBI Taxonomy" id="152268"/>
    <lineage>
        <taxon>Bacteria</taxon>
        <taxon>Bacillati</taxon>
        <taxon>Bacillota</taxon>
        <taxon>Bacilli</taxon>
        <taxon>Bacillales</taxon>
        <taxon>Bacillaceae</taxon>
        <taxon>Metabacillus</taxon>
    </lineage>
</organism>
<accession>A0A179SUS3</accession>
<keyword evidence="2" id="KW-1185">Reference proteome</keyword>
<dbReference type="EMBL" id="LWSG01000034">
    <property type="protein sequence ID" value="OAS84053.1"/>
    <property type="molecule type" value="Genomic_DNA"/>
</dbReference>